<sequence length="129" mass="14047">MRADTAYHGEMGELFAAQATDSAYNAYTDRPAMLGLAGDVSGLRVLDLGCGAGHYAAELLERGAATVMGLDGSESLLKTARERTGDRAVLRRHDLEEPRASEEARGVDPRRYGKTRRQPLFLAVRLSRP</sequence>
<accession>A0A3M0I1U4</accession>
<dbReference type="InterPro" id="IPR029063">
    <property type="entry name" value="SAM-dependent_MTases_sf"/>
</dbReference>
<organism evidence="3 4">
    <name type="scientific">Streptomyces shenzhenensis</name>
    <dbReference type="NCBI Taxonomy" id="943815"/>
    <lineage>
        <taxon>Bacteria</taxon>
        <taxon>Bacillati</taxon>
        <taxon>Actinomycetota</taxon>
        <taxon>Actinomycetes</taxon>
        <taxon>Kitasatosporales</taxon>
        <taxon>Streptomycetaceae</taxon>
        <taxon>Streptomyces</taxon>
    </lineage>
</organism>
<feature type="domain" description="Methyltransferase" evidence="2">
    <location>
        <begin position="45"/>
        <end position="98"/>
    </location>
</feature>
<dbReference type="InterPro" id="IPR041698">
    <property type="entry name" value="Methyltransf_25"/>
</dbReference>
<evidence type="ECO:0000313" key="3">
    <source>
        <dbReference type="EMBL" id="RMB80713.1"/>
    </source>
</evidence>
<evidence type="ECO:0000313" key="4">
    <source>
        <dbReference type="Proteomes" id="UP000270471"/>
    </source>
</evidence>
<dbReference type="OrthoDB" id="9791837at2"/>
<feature type="region of interest" description="Disordered" evidence="1">
    <location>
        <begin position="92"/>
        <end position="114"/>
    </location>
</feature>
<evidence type="ECO:0000259" key="2">
    <source>
        <dbReference type="Pfam" id="PF13649"/>
    </source>
</evidence>
<dbReference type="Proteomes" id="UP000270471">
    <property type="component" value="Unassembled WGS sequence"/>
</dbReference>
<protein>
    <recommendedName>
        <fullName evidence="2">Methyltransferase domain-containing protein</fullName>
    </recommendedName>
</protein>
<keyword evidence="4" id="KW-1185">Reference proteome</keyword>
<dbReference type="RefSeq" id="WP_121894408.1">
    <property type="nucleotide sequence ID" value="NZ_PENI01000038.1"/>
</dbReference>
<dbReference type="EMBL" id="PENI01000038">
    <property type="protein sequence ID" value="RMB80713.1"/>
    <property type="molecule type" value="Genomic_DNA"/>
</dbReference>
<dbReference type="CDD" id="cd02440">
    <property type="entry name" value="AdoMet_MTases"/>
    <property type="match status" value="1"/>
</dbReference>
<dbReference type="SUPFAM" id="SSF53335">
    <property type="entry name" value="S-adenosyl-L-methionine-dependent methyltransferases"/>
    <property type="match status" value="1"/>
</dbReference>
<dbReference type="GO" id="GO:0008168">
    <property type="term" value="F:methyltransferase activity"/>
    <property type="evidence" value="ECO:0007669"/>
    <property type="project" value="UniProtKB-ARBA"/>
</dbReference>
<dbReference type="Pfam" id="PF13649">
    <property type="entry name" value="Methyltransf_25"/>
    <property type="match status" value="1"/>
</dbReference>
<proteinExistence type="predicted"/>
<gene>
    <name evidence="3" type="ORF">CTZ28_38265</name>
</gene>
<comment type="caution">
    <text evidence="3">The sequence shown here is derived from an EMBL/GenBank/DDBJ whole genome shotgun (WGS) entry which is preliminary data.</text>
</comment>
<evidence type="ECO:0000256" key="1">
    <source>
        <dbReference type="SAM" id="MobiDB-lite"/>
    </source>
</evidence>
<reference evidence="3 4" key="1">
    <citation type="submission" date="2017-11" db="EMBL/GenBank/DDBJ databases">
        <title>Draft genome of actinobacteria isolated from guarana (Paullinia cupana (Mart.) Ducke.</title>
        <authorList>
            <person name="Siqueira K.A."/>
            <person name="Liotti R.G."/>
            <person name="Mendes T.A.O."/>
            <person name="Soares M.A."/>
        </authorList>
    </citation>
    <scope>NUCLEOTIDE SEQUENCE [LARGE SCALE GENOMIC DNA]</scope>
    <source>
        <strain evidence="3 4">193</strain>
    </source>
</reference>
<feature type="compositionally biased region" description="Basic and acidic residues" evidence="1">
    <location>
        <begin position="92"/>
        <end position="111"/>
    </location>
</feature>
<name>A0A3M0I1U4_9ACTN</name>
<dbReference type="Gene3D" id="3.40.50.150">
    <property type="entry name" value="Vaccinia Virus protein VP39"/>
    <property type="match status" value="1"/>
</dbReference>
<dbReference type="AlphaFoldDB" id="A0A3M0I1U4"/>